<evidence type="ECO:0000313" key="1">
    <source>
        <dbReference type="EMBL" id="RLV98223.1"/>
    </source>
</evidence>
<dbReference type="AlphaFoldDB" id="A0A3L8S8Y1"/>
<gene>
    <name evidence="1" type="ORF">DV515_00011046</name>
</gene>
<keyword evidence="2" id="KW-1185">Reference proteome</keyword>
<accession>A0A3L8S8Y1</accession>
<proteinExistence type="predicted"/>
<evidence type="ECO:0000313" key="2">
    <source>
        <dbReference type="Proteomes" id="UP000276834"/>
    </source>
</evidence>
<sequence>MIMQLFKSHAFMLGKHLSSTAPSQHVGPPSHPHARCPTCNAWLPPPWEVLTISLQATVPMAAVC</sequence>
<organism evidence="1 2">
    <name type="scientific">Chloebia gouldiae</name>
    <name type="common">Gouldian finch</name>
    <name type="synonym">Erythrura gouldiae</name>
    <dbReference type="NCBI Taxonomy" id="44316"/>
    <lineage>
        <taxon>Eukaryota</taxon>
        <taxon>Metazoa</taxon>
        <taxon>Chordata</taxon>
        <taxon>Craniata</taxon>
        <taxon>Vertebrata</taxon>
        <taxon>Euteleostomi</taxon>
        <taxon>Archelosauria</taxon>
        <taxon>Archosauria</taxon>
        <taxon>Dinosauria</taxon>
        <taxon>Saurischia</taxon>
        <taxon>Theropoda</taxon>
        <taxon>Coelurosauria</taxon>
        <taxon>Aves</taxon>
        <taxon>Neognathae</taxon>
        <taxon>Neoaves</taxon>
        <taxon>Telluraves</taxon>
        <taxon>Australaves</taxon>
        <taxon>Passeriformes</taxon>
        <taxon>Passeroidea</taxon>
        <taxon>Passeridae</taxon>
        <taxon>Chloebia</taxon>
    </lineage>
</organism>
<dbReference type="Proteomes" id="UP000276834">
    <property type="component" value="Unassembled WGS sequence"/>
</dbReference>
<name>A0A3L8S8Y1_CHLGU</name>
<protein>
    <submittedName>
        <fullName evidence="1">Uncharacterized protein</fullName>
    </submittedName>
</protein>
<reference evidence="1 2" key="1">
    <citation type="journal article" date="2018" name="Proc. R. Soc. B">
        <title>A non-coding region near Follistatin controls head colour polymorphism in the Gouldian finch.</title>
        <authorList>
            <person name="Toomey M.B."/>
            <person name="Marques C.I."/>
            <person name="Andrade P."/>
            <person name="Araujo P.M."/>
            <person name="Sabatino S."/>
            <person name="Gazda M.A."/>
            <person name="Afonso S."/>
            <person name="Lopes R.J."/>
            <person name="Corbo J.C."/>
            <person name="Carneiro M."/>
        </authorList>
    </citation>
    <scope>NUCLEOTIDE SEQUENCE [LARGE SCALE GENOMIC DNA]</scope>
    <source>
        <strain evidence="1">Red01</strain>
        <tissue evidence="1">Muscle</tissue>
    </source>
</reference>
<comment type="caution">
    <text evidence="1">The sequence shown here is derived from an EMBL/GenBank/DDBJ whole genome shotgun (WGS) entry which is preliminary data.</text>
</comment>
<dbReference type="EMBL" id="QUSF01000044">
    <property type="protein sequence ID" value="RLV98223.1"/>
    <property type="molecule type" value="Genomic_DNA"/>
</dbReference>